<dbReference type="Proteomes" id="UP000807115">
    <property type="component" value="Chromosome 3"/>
</dbReference>
<reference evidence="1" key="2">
    <citation type="submission" date="2020-10" db="EMBL/GenBank/DDBJ databases">
        <authorList>
            <person name="Cooper E.A."/>
            <person name="Brenton Z.W."/>
            <person name="Flinn B.S."/>
            <person name="Jenkins J."/>
            <person name="Shu S."/>
            <person name="Flowers D."/>
            <person name="Luo F."/>
            <person name="Wang Y."/>
            <person name="Xia P."/>
            <person name="Barry K."/>
            <person name="Daum C."/>
            <person name="Lipzen A."/>
            <person name="Yoshinaga Y."/>
            <person name="Schmutz J."/>
            <person name="Saski C."/>
            <person name="Vermerris W."/>
            <person name="Kresovich S."/>
        </authorList>
    </citation>
    <scope>NUCLEOTIDE SEQUENCE</scope>
</reference>
<reference evidence="1" key="1">
    <citation type="journal article" date="2019" name="BMC Genomics">
        <title>A new reference genome for Sorghum bicolor reveals high levels of sequence similarity between sweet and grain genotypes: implications for the genetics of sugar metabolism.</title>
        <authorList>
            <person name="Cooper E.A."/>
            <person name="Brenton Z.W."/>
            <person name="Flinn B.S."/>
            <person name="Jenkins J."/>
            <person name="Shu S."/>
            <person name="Flowers D."/>
            <person name="Luo F."/>
            <person name="Wang Y."/>
            <person name="Xia P."/>
            <person name="Barry K."/>
            <person name="Daum C."/>
            <person name="Lipzen A."/>
            <person name="Yoshinaga Y."/>
            <person name="Schmutz J."/>
            <person name="Saski C."/>
            <person name="Vermerris W."/>
            <person name="Kresovich S."/>
        </authorList>
    </citation>
    <scope>NUCLEOTIDE SEQUENCE</scope>
</reference>
<evidence type="ECO:0000313" key="2">
    <source>
        <dbReference type="Proteomes" id="UP000807115"/>
    </source>
</evidence>
<proteinExistence type="predicted"/>
<dbReference type="AlphaFoldDB" id="A0A921RDK7"/>
<name>A0A921RDK7_SORBI</name>
<organism evidence="1 2">
    <name type="scientific">Sorghum bicolor</name>
    <name type="common">Sorghum</name>
    <name type="synonym">Sorghum vulgare</name>
    <dbReference type="NCBI Taxonomy" id="4558"/>
    <lineage>
        <taxon>Eukaryota</taxon>
        <taxon>Viridiplantae</taxon>
        <taxon>Streptophyta</taxon>
        <taxon>Embryophyta</taxon>
        <taxon>Tracheophyta</taxon>
        <taxon>Spermatophyta</taxon>
        <taxon>Magnoliopsida</taxon>
        <taxon>Liliopsida</taxon>
        <taxon>Poales</taxon>
        <taxon>Poaceae</taxon>
        <taxon>PACMAD clade</taxon>
        <taxon>Panicoideae</taxon>
        <taxon>Andropogonodae</taxon>
        <taxon>Andropogoneae</taxon>
        <taxon>Sorghinae</taxon>
        <taxon>Sorghum</taxon>
    </lineage>
</organism>
<comment type="caution">
    <text evidence="1">The sequence shown here is derived from an EMBL/GenBank/DDBJ whole genome shotgun (WGS) entry which is preliminary data.</text>
</comment>
<dbReference type="EMBL" id="CM027682">
    <property type="protein sequence ID" value="KAG0537815.1"/>
    <property type="molecule type" value="Genomic_DNA"/>
</dbReference>
<accession>A0A921RDK7</accession>
<gene>
    <name evidence="1" type="ORF">BDA96_03G180900</name>
</gene>
<sequence>MTSGCIRCYRLVMPPSSSGSGHLSFKEAAGFDFPGGREYYKKRLIIDYQKA</sequence>
<protein>
    <submittedName>
        <fullName evidence="1">Uncharacterized protein</fullName>
    </submittedName>
</protein>
<evidence type="ECO:0000313" key="1">
    <source>
        <dbReference type="EMBL" id="KAG0537815.1"/>
    </source>
</evidence>